<dbReference type="EMBL" id="BHWB01000023">
    <property type="protein sequence ID" value="GCB37341.1"/>
    <property type="molecule type" value="Genomic_DNA"/>
</dbReference>
<sequence length="101" mass="11546">MIRNAYQGIGSEYETLLGVLDKDNATFQKHAGTDRVKGAYMERVRAKNHVPTFIKANYKCSNLSMLELTPYFIKESAVLPPNYWKQKIPMKSNDTLMKSIS</sequence>
<reference evidence="1 2" key="1">
    <citation type="submission" date="2018-10" db="EMBL/GenBank/DDBJ databases">
        <title>Draft Genome Sequence of Bacteroides sp. KCTC 15687.</title>
        <authorList>
            <person name="Yu S.Y."/>
            <person name="Kim J.S."/>
            <person name="Oh B.S."/>
            <person name="Park S.H."/>
            <person name="Kang S.W."/>
            <person name="Park J.E."/>
            <person name="Choi S.H."/>
            <person name="Han K.I."/>
            <person name="Lee K.C."/>
            <person name="Eom M.K."/>
            <person name="Suh M.K."/>
            <person name="Lee D.H."/>
            <person name="Yoon H."/>
            <person name="Kim B."/>
            <person name="Yang S.J."/>
            <person name="Lee J.S."/>
            <person name="Lee J.H."/>
        </authorList>
    </citation>
    <scope>NUCLEOTIDE SEQUENCE [LARGE SCALE GENOMIC DNA]</scope>
    <source>
        <strain evidence="1 2">KCTC 15687</strain>
    </source>
</reference>
<proteinExistence type="predicted"/>
<dbReference type="AlphaFoldDB" id="A0A401M0L3"/>
<gene>
    <name evidence="1" type="ORF">KGMB02408_42860</name>
</gene>
<evidence type="ECO:0000313" key="2">
    <source>
        <dbReference type="Proteomes" id="UP000288079"/>
    </source>
</evidence>
<protein>
    <submittedName>
        <fullName evidence="1">Uncharacterized protein</fullName>
    </submittedName>
</protein>
<keyword evidence="2" id="KW-1185">Reference proteome</keyword>
<organism evidence="1 2">
    <name type="scientific">Bacteroides faecalis</name>
    <dbReference type="NCBI Taxonomy" id="2447885"/>
    <lineage>
        <taxon>Bacteria</taxon>
        <taxon>Pseudomonadati</taxon>
        <taxon>Bacteroidota</taxon>
        <taxon>Bacteroidia</taxon>
        <taxon>Bacteroidales</taxon>
        <taxon>Bacteroidaceae</taxon>
        <taxon>Bacteroides</taxon>
    </lineage>
</organism>
<comment type="caution">
    <text evidence="1">The sequence shown here is derived from an EMBL/GenBank/DDBJ whole genome shotgun (WGS) entry which is preliminary data.</text>
</comment>
<accession>A0A401M0L3</accession>
<dbReference type="Proteomes" id="UP000288079">
    <property type="component" value="Unassembled WGS sequence"/>
</dbReference>
<evidence type="ECO:0000313" key="1">
    <source>
        <dbReference type="EMBL" id="GCB37341.1"/>
    </source>
</evidence>
<name>A0A401M0L3_9BACE</name>